<dbReference type="RefSeq" id="WP_101764755.1">
    <property type="nucleotide sequence ID" value="NZ_CP025298.1"/>
</dbReference>
<evidence type="ECO:0000313" key="2">
    <source>
        <dbReference type="Proteomes" id="UP000234414"/>
    </source>
</evidence>
<dbReference type="EMBL" id="CP025298">
    <property type="protein sequence ID" value="AUI05881.1"/>
    <property type="molecule type" value="Genomic_DNA"/>
</dbReference>
<name>A0AAD0BKW2_STEMA</name>
<protein>
    <submittedName>
        <fullName evidence="1">Uncharacterized protein</fullName>
    </submittedName>
</protein>
<dbReference type="Proteomes" id="UP000234414">
    <property type="component" value="Chromosome"/>
</dbReference>
<organism evidence="1 2">
    <name type="scientific">Stenotrophomonas maltophilia</name>
    <name type="common">Pseudomonas maltophilia</name>
    <name type="synonym">Xanthomonas maltophilia</name>
    <dbReference type="NCBI Taxonomy" id="40324"/>
    <lineage>
        <taxon>Bacteria</taxon>
        <taxon>Pseudomonadati</taxon>
        <taxon>Pseudomonadota</taxon>
        <taxon>Gammaproteobacteria</taxon>
        <taxon>Lysobacterales</taxon>
        <taxon>Lysobacteraceae</taxon>
        <taxon>Stenotrophomonas</taxon>
        <taxon>Stenotrophomonas maltophilia group</taxon>
    </lineage>
</organism>
<reference evidence="1 2" key="1">
    <citation type="submission" date="2017-12" db="EMBL/GenBank/DDBJ databases">
        <title>Complete Genome Sequence of Stenotrophomonas maltophilia CSM2.</title>
        <authorList>
            <person name="Castro-Jaimes S."/>
            <person name="Lopez-Leal G."/>
            <person name="Barberena Jonas C."/>
            <person name="Bustos P."/>
            <person name="Perez-Oseguera A."/>
            <person name="Cevallos M.A."/>
        </authorList>
    </citation>
    <scope>NUCLEOTIDE SEQUENCE [LARGE SCALE GENOMIC DNA]</scope>
    <source>
        <strain evidence="1 2">CSM2</strain>
    </source>
</reference>
<dbReference type="AlphaFoldDB" id="A0AAD0BKW2"/>
<proteinExistence type="predicted"/>
<accession>A0AAD0BKW2</accession>
<evidence type="ECO:0000313" key="1">
    <source>
        <dbReference type="EMBL" id="AUI05881.1"/>
    </source>
</evidence>
<gene>
    <name evidence="1" type="ORF">SmaCSM2_01280</name>
</gene>
<sequence>MATGMQIFGPDGQMWFDTNDRAGKVMGEMHVSTRDSIYVGMAGMGQPFAILPSTFWDSWQDMNGNQFSAPNMAFMSFNKPGAAEGDYLTLNFTFMTTTNPNAYVFYGSF</sequence>